<dbReference type="PANTHER" id="PTHR46769:SF2">
    <property type="entry name" value="FIBROCYSTIN-L ISOFORM 2 PRECURSOR-RELATED"/>
    <property type="match status" value="1"/>
</dbReference>
<dbReference type="Pfam" id="PF18962">
    <property type="entry name" value="Por_Secre_tail"/>
    <property type="match status" value="1"/>
</dbReference>
<sequence length="949" mass="102647">MNTKPSNLSKMAGRALVAQLFAFILFVLLPSLVHAQTYSGPLVITKGGTYSGNWESKDSEVAAVEIRTSEPVVIENSNIRGAGYLIKSWGYSVNLTVRHTKGYGLTQTPWKDYKKPRRFITVNNFQNLVVENCYMESTAGIYAGTRYEGDNSSAEGIKIRYNVAKNIDGRVYGGDREHSQFVQFNFKGAIKHAEVAWNQVMNEADKSLVEDNINIYNTRGVSGSPIRIHNNYIQGAYPAPANGTKYSGGGIITDGDADINNCPAYIEAYENQLVGLGNYSMGIAGGNNIRYHHNRAVNAATFDNGTKYSMYTSGLWSKDYYNQNTTFANSVDNNVVGIVAWGYNNNRNDVSVAENADFTNNTFLPNPISKQSEKDEYSMWQSKLSKNGIVLGPNGSGSAAPANQAPSVAITSPSSNATIAYGATVAINANASDADGSISKVEFYQGTVKLGEDTNAPYSFSWNNVAAGTYSLTAKAYDNVGASKTSSAISINIEAQVQAEEEPVASAPSESTTSGSTTGTGNITHEFWANVHGSGVSVIPVTTAPTSTAKLTLFEAPSGKGDNFGQRIRGYVTAPESGQYTFWIAGDDQAELYLSSSEDPAGKKKIAYTTSWTSAREWTKHQTQQSAKVTLEAGKRYYIEALSKQEGGGDNLAVGWQLPNGAKELPIAGNRLSEIGSKAPVTEYITVAATGKIILEKWNSVHGSDVSVIPVKDTPSSTKELTLFEAPSNTGDNYGQRIRGYVTAPESGQYTFWIAADDKAELYLSSSEDPAGKKKIAYASDWTNSREWNKRTGQQSAKVTLEAGKRYYIEALHLEGGGGDNLAVGWQLPSGAKELPMAGKHLSPFGQSIESISAMQVSETADSDAFFKTATAYPNPFRDMVTLDLGDKQVELAEVAVLDQTGRVVYKETKLDLVNNKLSMDLSDLKTGLYILKYTDKAGKTDSIKIMKE</sequence>
<name>A0A501W2S9_9BACT</name>
<keyword evidence="1" id="KW-0732">Signal</keyword>
<dbReference type="Proteomes" id="UP000316727">
    <property type="component" value="Unassembled WGS sequence"/>
</dbReference>
<feature type="domain" description="PA14" evidence="3">
    <location>
        <begin position="688"/>
        <end position="840"/>
    </location>
</feature>
<dbReference type="PANTHER" id="PTHR46769">
    <property type="entry name" value="POLYCYSTIC KIDNEY AND HEPATIC DISEASE 1 (AUTOSOMAL RECESSIVE)-LIKE 1"/>
    <property type="match status" value="1"/>
</dbReference>
<dbReference type="Pfam" id="PF17957">
    <property type="entry name" value="Big_7"/>
    <property type="match status" value="1"/>
</dbReference>
<evidence type="ECO:0000313" key="4">
    <source>
        <dbReference type="EMBL" id="TPE43062.1"/>
    </source>
</evidence>
<organism evidence="4 5">
    <name type="scientific">Pontibacter mangrovi</name>
    <dbReference type="NCBI Taxonomy" id="2589816"/>
    <lineage>
        <taxon>Bacteria</taxon>
        <taxon>Pseudomonadati</taxon>
        <taxon>Bacteroidota</taxon>
        <taxon>Cytophagia</taxon>
        <taxon>Cytophagales</taxon>
        <taxon>Hymenobacteraceae</taxon>
        <taxon>Pontibacter</taxon>
    </lineage>
</organism>
<evidence type="ECO:0000259" key="3">
    <source>
        <dbReference type="PROSITE" id="PS51820"/>
    </source>
</evidence>
<dbReference type="Gene3D" id="2.60.120.1560">
    <property type="match status" value="2"/>
</dbReference>
<dbReference type="SUPFAM" id="SSF51126">
    <property type="entry name" value="Pectin lyase-like"/>
    <property type="match status" value="1"/>
</dbReference>
<evidence type="ECO:0000256" key="1">
    <source>
        <dbReference type="ARBA" id="ARBA00022729"/>
    </source>
</evidence>
<feature type="domain" description="PA14" evidence="3">
    <location>
        <begin position="518"/>
        <end position="670"/>
    </location>
</feature>
<dbReference type="Gene3D" id="2.60.40.10">
    <property type="entry name" value="Immunoglobulins"/>
    <property type="match status" value="1"/>
</dbReference>
<dbReference type="InterPro" id="IPR013783">
    <property type="entry name" value="Ig-like_fold"/>
</dbReference>
<dbReference type="InterPro" id="IPR052387">
    <property type="entry name" value="Fibrocystin"/>
</dbReference>
<gene>
    <name evidence="4" type="ORF">FJM65_15590</name>
</gene>
<dbReference type="PROSITE" id="PS51820">
    <property type="entry name" value="PA14"/>
    <property type="match status" value="2"/>
</dbReference>
<dbReference type="OrthoDB" id="901313at2"/>
<dbReference type="InterPro" id="IPR011658">
    <property type="entry name" value="PA14_dom"/>
</dbReference>
<accession>A0A501W2S9</accession>
<dbReference type="Pfam" id="PF07691">
    <property type="entry name" value="PA14"/>
    <property type="match status" value="2"/>
</dbReference>
<evidence type="ECO:0000256" key="2">
    <source>
        <dbReference type="SAM" id="MobiDB-lite"/>
    </source>
</evidence>
<dbReference type="NCBIfam" id="TIGR04183">
    <property type="entry name" value="Por_Secre_tail"/>
    <property type="match status" value="1"/>
</dbReference>
<keyword evidence="5" id="KW-1185">Reference proteome</keyword>
<reference evidence="4 5" key="1">
    <citation type="submission" date="2019-06" db="EMBL/GenBank/DDBJ databases">
        <title>A novel bacterium of genus Pontibacter, isolated from marine sediment.</title>
        <authorList>
            <person name="Huang H."/>
            <person name="Mo K."/>
            <person name="Hu Y."/>
        </authorList>
    </citation>
    <scope>NUCLEOTIDE SEQUENCE [LARGE SCALE GENOMIC DNA]</scope>
    <source>
        <strain evidence="4 5">HB172049</strain>
    </source>
</reference>
<protein>
    <submittedName>
        <fullName evidence="4">T9SS type A sorting domain-containing protein</fullName>
    </submittedName>
</protein>
<proteinExistence type="predicted"/>
<dbReference type="InterPro" id="IPR037524">
    <property type="entry name" value="PA14/GLEYA"/>
</dbReference>
<feature type="region of interest" description="Disordered" evidence="2">
    <location>
        <begin position="500"/>
        <end position="521"/>
    </location>
</feature>
<dbReference type="InterPro" id="IPR026444">
    <property type="entry name" value="Secre_tail"/>
</dbReference>
<dbReference type="EMBL" id="VFRQ01000008">
    <property type="protein sequence ID" value="TPE43062.1"/>
    <property type="molecule type" value="Genomic_DNA"/>
</dbReference>
<dbReference type="AlphaFoldDB" id="A0A501W2S9"/>
<comment type="caution">
    <text evidence="4">The sequence shown here is derived from an EMBL/GenBank/DDBJ whole genome shotgun (WGS) entry which is preliminary data.</text>
</comment>
<dbReference type="SMART" id="SM00758">
    <property type="entry name" value="PA14"/>
    <property type="match status" value="2"/>
</dbReference>
<dbReference type="SUPFAM" id="SSF56988">
    <property type="entry name" value="Anthrax protective antigen"/>
    <property type="match status" value="2"/>
</dbReference>
<dbReference type="InterPro" id="IPR011050">
    <property type="entry name" value="Pectin_lyase_fold/virulence"/>
</dbReference>
<evidence type="ECO:0000313" key="5">
    <source>
        <dbReference type="Proteomes" id="UP000316727"/>
    </source>
</evidence>